<dbReference type="InterPro" id="IPR015425">
    <property type="entry name" value="FH2_Formin"/>
</dbReference>
<evidence type="ECO:0000313" key="7">
    <source>
        <dbReference type="WBParaSite" id="Csp11.Scaffold630.g20292.t2"/>
    </source>
</evidence>
<dbReference type="Proteomes" id="UP000095282">
    <property type="component" value="Unplaced"/>
</dbReference>
<dbReference type="SUPFAM" id="SSF52151">
    <property type="entry name" value="FabD/lysophospholipase-like"/>
    <property type="match status" value="1"/>
</dbReference>
<feature type="short sequence motif" description="GXSXG" evidence="2">
    <location>
        <begin position="959"/>
        <end position="963"/>
    </location>
</feature>
<dbReference type="PROSITE" id="PS51635">
    <property type="entry name" value="PNPLA"/>
    <property type="match status" value="1"/>
</dbReference>
<keyword evidence="2" id="KW-0378">Hydrolase</keyword>
<evidence type="ECO:0000259" key="5">
    <source>
        <dbReference type="PROSITE" id="PS51635"/>
    </source>
</evidence>
<feature type="region of interest" description="Disordered" evidence="3">
    <location>
        <begin position="56"/>
        <end position="97"/>
    </location>
</feature>
<dbReference type="InterPro" id="IPR042201">
    <property type="entry name" value="FH2_Formin_sf"/>
</dbReference>
<dbReference type="GO" id="GO:0016787">
    <property type="term" value="F:hydrolase activity"/>
    <property type="evidence" value="ECO:0007669"/>
    <property type="project" value="UniProtKB-UniRule"/>
</dbReference>
<dbReference type="InterPro" id="IPR002641">
    <property type="entry name" value="PNPLA_dom"/>
</dbReference>
<feature type="active site" description="Proton acceptor" evidence="2">
    <location>
        <position position="1083"/>
    </location>
</feature>
<dbReference type="GO" id="GO:0016042">
    <property type="term" value="P:lipid catabolic process"/>
    <property type="evidence" value="ECO:0007669"/>
    <property type="project" value="UniProtKB-UniRule"/>
</dbReference>
<feature type="domain" description="PNPLA" evidence="5">
    <location>
        <begin position="924"/>
        <end position="1096"/>
    </location>
</feature>
<evidence type="ECO:0000313" key="6">
    <source>
        <dbReference type="Proteomes" id="UP000095282"/>
    </source>
</evidence>
<name>A0A1I7UXD9_9PELO</name>
<feature type="compositionally biased region" description="Low complexity" evidence="3">
    <location>
        <begin position="695"/>
        <end position="706"/>
    </location>
</feature>
<feature type="short sequence motif" description="DGA/G" evidence="2">
    <location>
        <begin position="1083"/>
        <end position="1085"/>
    </location>
</feature>
<feature type="region of interest" description="Disordered" evidence="3">
    <location>
        <begin position="570"/>
        <end position="603"/>
    </location>
</feature>
<feature type="domain" description="FH2" evidence="4">
    <location>
        <begin position="127"/>
        <end position="512"/>
    </location>
</feature>
<dbReference type="InterPro" id="IPR016035">
    <property type="entry name" value="Acyl_Trfase/lysoPLipase"/>
</dbReference>
<dbReference type="Pfam" id="PF02181">
    <property type="entry name" value="FH2"/>
    <property type="match status" value="1"/>
</dbReference>
<sequence length="1180" mass="132918">MTSDTIRQTLDELLLDKNGGSENEARAFFLSQIMDQLRLISSQTDAERQLKKLQILDPNDNVVQAPPPPPPPPPPIIQMKAPPPPPPPLLMGGGPPPPPPLLNLKCPKIPRIPDKKVGGAKECPTSFLPKKEKKTKTRTVQWSKINASTVQDDSVWGKLAKASDVDIDFDLLDNFFGIESMTPQVEVVKKKSSRKDAHVELLTSKRSQNVAIMLKQFKNVDEFIENVSTNRPVAEIDALQNLFGMLPQTEEEEALKRYSGDISLLSPPSSFFYRLVQIKFYRLRIETQIFLGDFSRLMRELAPNVEVLIKASKEILTSPTLPRLLLILVNMGNYLNSNNSQGNAFGFTLNSMWKLIDLKGNKQEFSLLHLLVTCDPDLVSSLQSELTSLKEAAQISFDEIKTSLKTLKDSRLKLEKQLEKCSQDEQFTQFLELIKIDCCFELKEFDGKYELLCGLQGQLADYFCENRHTFQLDECLKIFTFLLNRLHQTLKEHVSRENRKQRKEEKKGETEIQIEEKKKVAPPKNGDLFETLTANGTPCELTRKRASDILDVRQKLGNVRIRKLRDVTTVESFSPPPLESPTDSSGSSKENEEKTKTSTNYEMCNDLESYISSLTKKRASHIQKEQSKEEKKPEPPKPELKIEKVIEKPAEPLKTAQKIEKPPLKTPTKTLKPPTSIIRPKISTPSTTPEKVRIVSVTTSSPSSHSKLAELRKPGARSPPNKPVVPKVTVPPAQRPSGIQAPLSRRMSAPVVRKPTMTAEKKREITMKPSVSTSARPSLINTSSHPIVRSPLPKMSVLEKPKPLRITRPTVIPQPPTTNFFRFFSLNFFESLGPFCEETSEVSDSYLISFGQITQFFEVRETAGSNNESEKSVTSSESISIREEDEKKVVVYERKEIPMPLRRARDPANRTPLQTLPGTDRFCLAFGGCGFLGTYQFGAAKMLHDHGKRFLQRVDRFSGCSSGSLVSTMLIFNPDKIPEAVEEMYKTADELNEMTLGAMSPGYIIGDRLRKIVERFVPDDISKANDLLFVSVTRLKTWRNELISNFHSKKDLIDCLMASCYHPMYSSGLSGKAPILRGEAYIDGGYSNILPEFLDKRTVSCTAFAGDADICPAEKSALFNDWMFAFFNQNMKMTLTNISESSLLLWTLITPIIIIDEKTIVTSEEVEAQCLQRDQERRGN</sequence>
<feature type="active site" description="Nucleophile" evidence="2">
    <location>
        <position position="961"/>
    </location>
</feature>
<dbReference type="STRING" id="1561998.A0A1I7UXD9"/>
<evidence type="ECO:0000256" key="2">
    <source>
        <dbReference type="PROSITE-ProRule" id="PRU01161"/>
    </source>
</evidence>
<feature type="short sequence motif" description="GXGXXG" evidence="2">
    <location>
        <begin position="928"/>
        <end position="933"/>
    </location>
</feature>
<feature type="region of interest" description="Disordered" evidence="3">
    <location>
        <begin position="493"/>
        <end position="527"/>
    </location>
</feature>
<dbReference type="PANTHER" id="PTHR46345:SF8">
    <property type="entry name" value="FORMIN 3, ISOFORM B"/>
    <property type="match status" value="1"/>
</dbReference>
<dbReference type="AlphaFoldDB" id="A0A1I7UXD9"/>
<evidence type="ECO:0000259" key="4">
    <source>
        <dbReference type="PROSITE" id="PS51444"/>
    </source>
</evidence>
<feature type="compositionally biased region" description="Basic and acidic residues" evidence="3">
    <location>
        <begin position="493"/>
        <end position="519"/>
    </location>
</feature>
<feature type="region of interest" description="Disordered" evidence="3">
    <location>
        <begin position="615"/>
        <end position="740"/>
    </location>
</feature>
<feature type="region of interest" description="Disordered" evidence="3">
    <location>
        <begin position="766"/>
        <end position="786"/>
    </location>
</feature>
<dbReference type="PROSITE" id="PS51444">
    <property type="entry name" value="FH2"/>
    <property type="match status" value="1"/>
</dbReference>
<evidence type="ECO:0000256" key="3">
    <source>
        <dbReference type="SAM" id="MobiDB-lite"/>
    </source>
</evidence>
<dbReference type="Gene3D" id="1.20.58.2220">
    <property type="entry name" value="Formin, FH2 domain"/>
    <property type="match status" value="1"/>
</dbReference>
<dbReference type="Pfam" id="PF01734">
    <property type="entry name" value="Patatin"/>
    <property type="match status" value="1"/>
</dbReference>
<feature type="compositionally biased region" description="Basic and acidic residues" evidence="3">
    <location>
        <begin position="622"/>
        <end position="663"/>
    </location>
</feature>
<dbReference type="WBParaSite" id="Csp11.Scaffold630.g20292.t2">
    <property type="protein sequence ID" value="Csp11.Scaffold630.g20292.t2"/>
    <property type="gene ID" value="Csp11.Scaffold630.g20292"/>
</dbReference>
<dbReference type="SUPFAM" id="SSF101447">
    <property type="entry name" value="Formin homology 2 domain (FH2 domain)"/>
    <property type="match status" value="1"/>
</dbReference>
<dbReference type="SMART" id="SM00498">
    <property type="entry name" value="FH2"/>
    <property type="match status" value="1"/>
</dbReference>
<feature type="compositionally biased region" description="Low complexity" evidence="3">
    <location>
        <begin position="666"/>
        <end position="675"/>
    </location>
</feature>
<dbReference type="PANTHER" id="PTHR46345">
    <property type="entry name" value="INVERTED FORMIN-2"/>
    <property type="match status" value="1"/>
</dbReference>
<keyword evidence="2" id="KW-0442">Lipid degradation</keyword>
<accession>A0A1I7UXD9</accession>
<feature type="compositionally biased region" description="Polar residues" evidence="3">
    <location>
        <begin position="769"/>
        <end position="785"/>
    </location>
</feature>
<proteinExistence type="predicted"/>
<keyword evidence="6" id="KW-1185">Reference proteome</keyword>
<protein>
    <submittedName>
        <fullName evidence="7">FH2 domain-containing protein</fullName>
    </submittedName>
</protein>
<feature type="compositionally biased region" description="Pro residues" evidence="3">
    <location>
        <begin position="65"/>
        <end position="97"/>
    </location>
</feature>
<dbReference type="FunFam" id="3.40.1090.10:FF:000057">
    <property type="entry name" value="Patatin-like phospholipase domain containing 4, isoform CRA_b"/>
    <property type="match status" value="1"/>
</dbReference>
<keyword evidence="1 2" id="KW-0443">Lipid metabolism</keyword>
<dbReference type="Gene3D" id="3.40.1090.10">
    <property type="entry name" value="Cytosolic phospholipase A2 catalytic domain"/>
    <property type="match status" value="1"/>
</dbReference>
<reference evidence="7" key="1">
    <citation type="submission" date="2016-11" db="UniProtKB">
        <authorList>
            <consortium name="WormBaseParasite"/>
        </authorList>
    </citation>
    <scope>IDENTIFICATION</scope>
</reference>
<organism evidence="6 7">
    <name type="scientific">Caenorhabditis tropicalis</name>
    <dbReference type="NCBI Taxonomy" id="1561998"/>
    <lineage>
        <taxon>Eukaryota</taxon>
        <taxon>Metazoa</taxon>
        <taxon>Ecdysozoa</taxon>
        <taxon>Nematoda</taxon>
        <taxon>Chromadorea</taxon>
        <taxon>Rhabditida</taxon>
        <taxon>Rhabditina</taxon>
        <taxon>Rhabditomorpha</taxon>
        <taxon>Rhabditoidea</taxon>
        <taxon>Rhabditidae</taxon>
        <taxon>Peloderinae</taxon>
        <taxon>Caenorhabditis</taxon>
    </lineage>
</organism>
<evidence type="ECO:0000256" key="1">
    <source>
        <dbReference type="ARBA" id="ARBA00023098"/>
    </source>
</evidence>